<dbReference type="InterPro" id="IPR038581">
    <property type="entry name" value="ODC_AZ_sf"/>
</dbReference>
<dbReference type="Proteomes" id="UP000711488">
    <property type="component" value="Unassembled WGS sequence"/>
</dbReference>
<sequence>MQGSTDEGFGSPDDDPSMFEPMSSKVPLFSIELEGSGVGSLVEPPVAEQKDGNSNGFAVSESELLAVAGRGKGARLRFSFQLCEQTAVVWEAVLFKRCLYLQPGDSLPDGSKEAFVALLEFTEVHLQCRNIIVCLNKQARNRACLVRTFMFLGFAVVPPGHPLAPKGEYLSLLYSLDEDDEDNDEEDEGFDALG</sequence>
<comment type="caution">
    <text evidence="6">The sequence shown here is derived from an EMBL/GenBank/DDBJ whole genome shotgun (WGS) entry which is preliminary data.</text>
</comment>
<dbReference type="PANTHER" id="PTHR10279">
    <property type="entry name" value="ORNITHINE DECARBOXYLASE ANTIZYME"/>
    <property type="match status" value="1"/>
</dbReference>
<evidence type="ECO:0000313" key="6">
    <source>
        <dbReference type="EMBL" id="KAA0202075.1"/>
    </source>
</evidence>
<evidence type="ECO:0000256" key="3">
    <source>
        <dbReference type="ARBA" id="ARBA00017712"/>
    </source>
</evidence>
<dbReference type="InterPro" id="IPR002993">
    <property type="entry name" value="ODC_AZ"/>
</dbReference>
<dbReference type="GO" id="GO:0005737">
    <property type="term" value="C:cytoplasm"/>
    <property type="evidence" value="ECO:0007669"/>
    <property type="project" value="TreeGrafter"/>
</dbReference>
<dbReference type="SUPFAM" id="SSF55729">
    <property type="entry name" value="Acyl-CoA N-acyltransferases (Nat)"/>
    <property type="match status" value="1"/>
</dbReference>
<evidence type="ECO:0000256" key="1">
    <source>
        <dbReference type="ARBA" id="ARBA00008796"/>
    </source>
</evidence>
<evidence type="ECO:0000256" key="4">
    <source>
        <dbReference type="ARBA" id="ARBA00022758"/>
    </source>
</evidence>
<dbReference type="GO" id="GO:0045732">
    <property type="term" value="P:positive regulation of protein catabolic process"/>
    <property type="evidence" value="ECO:0007669"/>
    <property type="project" value="TreeGrafter"/>
</dbReference>
<dbReference type="InterPro" id="IPR016181">
    <property type="entry name" value="Acyl_CoA_acyltransferase"/>
</dbReference>
<reference evidence="6" key="2">
    <citation type="journal article" date="2018" name="Environ. Sci. Technol.">
        <title>The Toxicogenome of Hyalella azteca: A Model for Sediment Ecotoxicology and Evolutionary Toxicology.</title>
        <authorList>
            <person name="Poynton H.C."/>
            <person name="Hasenbein S."/>
            <person name="Benoit J.B."/>
            <person name="Sepulveda M.S."/>
            <person name="Poelchau M.F."/>
            <person name="Hughes D.S.T."/>
            <person name="Murali S.C."/>
            <person name="Chen S."/>
            <person name="Glastad K.M."/>
            <person name="Goodisman M.A.D."/>
            <person name="Werren J.H."/>
            <person name="Vineis J.H."/>
            <person name="Bowen J.L."/>
            <person name="Friedrich M."/>
            <person name="Jones J."/>
            <person name="Robertson H.M."/>
            <person name="Feyereisen R."/>
            <person name="Mechler-Hickson A."/>
            <person name="Mathers N."/>
            <person name="Lee C.E."/>
            <person name="Colbourne J.K."/>
            <person name="Biales A."/>
            <person name="Johnston J.S."/>
            <person name="Wellborn G.A."/>
            <person name="Rosendale A.J."/>
            <person name="Cridge A.G."/>
            <person name="Munoz-Torres M.C."/>
            <person name="Bain P.A."/>
            <person name="Manny A.R."/>
            <person name="Major K.M."/>
            <person name="Lambert F.N."/>
            <person name="Vulpe C.D."/>
            <person name="Tuck P."/>
            <person name="Blalock B.J."/>
            <person name="Lin Y.Y."/>
            <person name="Smith M.E."/>
            <person name="Ochoa-Acuna H."/>
            <person name="Chen M.M."/>
            <person name="Childers C.P."/>
            <person name="Qu J."/>
            <person name="Dugan S."/>
            <person name="Lee S.L."/>
            <person name="Chao H."/>
            <person name="Dinh H."/>
            <person name="Han Y."/>
            <person name="Doddapaneni H."/>
            <person name="Worley K.C."/>
            <person name="Muzny D.M."/>
            <person name="Gibbs R.A."/>
            <person name="Richards S."/>
        </authorList>
    </citation>
    <scope>NUCLEOTIDE SEQUENCE</scope>
    <source>
        <strain evidence="6">HAZT.00-mixed</strain>
        <tissue evidence="6">Whole organism</tissue>
    </source>
</reference>
<keyword evidence="4" id="KW-0688">Ribosomal frameshifting</keyword>
<organism evidence="6">
    <name type="scientific">Hyalella azteca</name>
    <name type="common">Amphipod</name>
    <dbReference type="NCBI Taxonomy" id="294128"/>
    <lineage>
        <taxon>Eukaryota</taxon>
        <taxon>Metazoa</taxon>
        <taxon>Ecdysozoa</taxon>
        <taxon>Arthropoda</taxon>
        <taxon>Crustacea</taxon>
        <taxon>Multicrustacea</taxon>
        <taxon>Malacostraca</taxon>
        <taxon>Eumalacostraca</taxon>
        <taxon>Peracarida</taxon>
        <taxon>Amphipoda</taxon>
        <taxon>Senticaudata</taxon>
        <taxon>Talitrida</taxon>
        <taxon>Talitroidea</taxon>
        <taxon>Hyalellidae</taxon>
        <taxon>Hyalella</taxon>
    </lineage>
</organism>
<dbReference type="GO" id="GO:0008073">
    <property type="term" value="F:ornithine decarboxylase inhibitor activity"/>
    <property type="evidence" value="ECO:0007669"/>
    <property type="project" value="InterPro"/>
</dbReference>
<proteinExistence type="inferred from homology"/>
<dbReference type="PANTHER" id="PTHR10279:SF10">
    <property type="entry name" value="ORNITHINE DECARBOXYLASE ANTIZYME"/>
    <property type="match status" value="1"/>
</dbReference>
<dbReference type="Pfam" id="PF02100">
    <property type="entry name" value="ODC_AZ"/>
    <property type="match status" value="1"/>
</dbReference>
<gene>
    <name evidence="6" type="ORF">HAZT_HAZT011265</name>
</gene>
<protein>
    <recommendedName>
        <fullName evidence="3">Ornithine decarboxylase antizyme</fullName>
    </recommendedName>
</protein>
<dbReference type="AlphaFoldDB" id="A0A6A0HAR4"/>
<reference evidence="6" key="3">
    <citation type="submission" date="2019-06" db="EMBL/GenBank/DDBJ databases">
        <authorList>
            <person name="Poynton C."/>
            <person name="Hasenbein S."/>
            <person name="Benoit J.B."/>
            <person name="Sepulveda M.S."/>
            <person name="Poelchau M.F."/>
            <person name="Murali S.C."/>
            <person name="Chen S."/>
            <person name="Glastad K.M."/>
            <person name="Werren J.H."/>
            <person name="Vineis J.H."/>
            <person name="Bowen J.L."/>
            <person name="Friedrich M."/>
            <person name="Jones J."/>
            <person name="Robertson H.M."/>
            <person name="Feyereisen R."/>
            <person name="Mechler-Hickson A."/>
            <person name="Mathers N."/>
            <person name="Lee C.E."/>
            <person name="Colbourne J.K."/>
            <person name="Biales A."/>
            <person name="Johnston J.S."/>
            <person name="Wellborn G.A."/>
            <person name="Rosendale A.J."/>
            <person name="Cridge A.G."/>
            <person name="Munoz-Torres M.C."/>
            <person name="Bain P.A."/>
            <person name="Manny A.R."/>
            <person name="Major K.M."/>
            <person name="Lambert F.N."/>
            <person name="Vulpe C.D."/>
            <person name="Tuck P."/>
            <person name="Blalock B.J."/>
            <person name="Lin Y.-Y."/>
            <person name="Smith M.E."/>
            <person name="Ochoa-Acuna H."/>
            <person name="Chen M.-J.M."/>
            <person name="Childers C.P."/>
            <person name="Qu J."/>
            <person name="Dugan S."/>
            <person name="Lee S.L."/>
            <person name="Chao H."/>
            <person name="Dinh H."/>
            <person name="Han Y."/>
            <person name="Doddapaneni H."/>
            <person name="Worley K.C."/>
            <person name="Muzny D.M."/>
            <person name="Gibbs R.A."/>
            <person name="Richards S."/>
        </authorList>
    </citation>
    <scope>NUCLEOTIDE SEQUENCE</scope>
    <source>
        <strain evidence="6">HAZT.00-mixed</strain>
        <tissue evidence="6">Whole organism</tissue>
    </source>
</reference>
<dbReference type="GO" id="GO:0075523">
    <property type="term" value="P:viral translational frameshifting"/>
    <property type="evidence" value="ECO:0007669"/>
    <property type="project" value="UniProtKB-KW"/>
</dbReference>
<comment type="similarity">
    <text evidence="1">Belongs to the ODC antizyme family.</text>
</comment>
<name>A0A6A0HAR4_HYAAZ</name>
<feature type="region of interest" description="Disordered" evidence="5">
    <location>
        <begin position="1"/>
        <end position="22"/>
    </location>
</feature>
<evidence type="ECO:0000256" key="5">
    <source>
        <dbReference type="SAM" id="MobiDB-lite"/>
    </source>
</evidence>
<reference evidence="6" key="1">
    <citation type="submission" date="2014-08" db="EMBL/GenBank/DDBJ databases">
        <authorList>
            <person name="Murali S."/>
            <person name="Richards S."/>
            <person name="Bandaranaike D."/>
            <person name="Bellair M."/>
            <person name="Blankenburg K."/>
            <person name="Chao H."/>
            <person name="Dinh H."/>
            <person name="Doddapaneni H."/>
            <person name="Dugan-Rocha S."/>
            <person name="Elkadiri S."/>
            <person name="Gnanaolivu R."/>
            <person name="Hughes D."/>
            <person name="Lee S."/>
            <person name="Li M."/>
            <person name="Ming W."/>
            <person name="Munidasa M."/>
            <person name="Muniz J."/>
            <person name="Nguyen L."/>
            <person name="Osuji N."/>
            <person name="Pu L.-L."/>
            <person name="Puazo M."/>
            <person name="Skinner E."/>
            <person name="Qu C."/>
            <person name="Quiroz J."/>
            <person name="Raj R."/>
            <person name="Weissenberger G."/>
            <person name="Xin Y."/>
            <person name="Zou X."/>
            <person name="Han Y."/>
            <person name="Worley K."/>
            <person name="Muzny D."/>
            <person name="Gibbs R."/>
        </authorList>
    </citation>
    <scope>NUCLEOTIDE SEQUENCE</scope>
    <source>
        <strain evidence="6">HAZT.00-mixed</strain>
        <tissue evidence="6">Whole organism</tissue>
    </source>
</reference>
<dbReference type="Gene3D" id="3.40.630.60">
    <property type="match status" value="1"/>
</dbReference>
<evidence type="ECO:0000256" key="2">
    <source>
        <dbReference type="ARBA" id="ARBA00011836"/>
    </source>
</evidence>
<dbReference type="EMBL" id="JQDR03004353">
    <property type="protein sequence ID" value="KAA0202075.1"/>
    <property type="molecule type" value="Genomic_DNA"/>
</dbReference>
<dbReference type="GO" id="GO:0005634">
    <property type="term" value="C:nucleus"/>
    <property type="evidence" value="ECO:0007669"/>
    <property type="project" value="TreeGrafter"/>
</dbReference>
<comment type="subunit">
    <text evidence="2">Interacts with ODC1 and thereby sterically blocks ODC homodimerization.</text>
</comment>
<accession>A0A6A0HAR4</accession>